<reference evidence="9" key="1">
    <citation type="submission" date="2019-02" db="EMBL/GenBank/DDBJ databases">
        <authorList>
            <person name="Li S.-H."/>
        </authorList>
    </citation>
    <scope>NUCLEOTIDE SEQUENCE</scope>
    <source>
        <strain evidence="9">IMCC14734</strain>
    </source>
</reference>
<feature type="coiled-coil region" evidence="7">
    <location>
        <begin position="294"/>
        <end position="328"/>
    </location>
</feature>
<comment type="subcellular location">
    <subcellularLocation>
        <location evidence="6">Cell inner membrane</location>
        <topology evidence="6">Multi-pass membrane protein</topology>
    </subcellularLocation>
    <subcellularLocation>
        <location evidence="1">Cell membrane</location>
        <topology evidence="1">Multi-pass membrane protein</topology>
    </subcellularLocation>
</comment>
<sequence>MQNVLQLIEDLFPALGIAITTFLVITVLNLVLRRGREGKASGSSTTAQFISLVLAAFALVGVIVLLPITDETQGQILSLLGVILTAVIALSATTFVANAMAGLMLQSSGTIRTGDYVRVNGEFGRVTKRNLLQTKIQTELRDITTLPNILLVNNPLTVLHRDGTVIAADLSLGYDIPYPQVETLLTEAAEAAGLEDPFVLVQELLDHAVSYRVAGFLAETRNLITARSNLRKKALEMLHGHGVEIVSPSFMNQRALDPTQRVIPAQPVLHSTPQTLTEVPEERIFDKAEEATNQEQLQVDLDTTKSELKELKAELKNASDDEQVALEQRVSAAEAREIWLKNSIEQSKPD</sequence>
<keyword evidence="6" id="KW-0406">Ion transport</keyword>
<evidence type="ECO:0000256" key="5">
    <source>
        <dbReference type="ARBA" id="ARBA00023136"/>
    </source>
</evidence>
<comment type="caution">
    <text evidence="9">The sequence shown here is derived from an EMBL/GenBank/DDBJ whole genome shotgun (WGS) entry which is preliminary data.</text>
</comment>
<comment type="function">
    <text evidence="6">Mechanosensitive channel that participates in the regulation of osmotic pressure changes within the cell, opening in response to stretch forces in the membrane lipid bilayer, without the need for other proteins. Contributes to normal resistance to hypoosmotic shock. Forms an ion channel of 1.0 nanosiemens conductance with a slight preference for anions.</text>
</comment>
<dbReference type="InterPro" id="IPR023408">
    <property type="entry name" value="MscS_beta-dom_sf"/>
</dbReference>
<dbReference type="PANTHER" id="PTHR30221">
    <property type="entry name" value="SMALL-CONDUCTANCE MECHANOSENSITIVE CHANNEL"/>
    <property type="match status" value="1"/>
</dbReference>
<gene>
    <name evidence="9" type="ORF">EYC98_04905</name>
</gene>
<dbReference type="Proteomes" id="UP001143362">
    <property type="component" value="Unassembled WGS sequence"/>
</dbReference>
<keyword evidence="5 6" id="KW-0472">Membrane</keyword>
<keyword evidence="7" id="KW-0175">Coiled coil</keyword>
<evidence type="ECO:0000256" key="3">
    <source>
        <dbReference type="ARBA" id="ARBA00022692"/>
    </source>
</evidence>
<evidence type="ECO:0000256" key="4">
    <source>
        <dbReference type="ARBA" id="ARBA00022989"/>
    </source>
</evidence>
<dbReference type="InterPro" id="IPR011066">
    <property type="entry name" value="MscS_channel_C_sf"/>
</dbReference>
<dbReference type="RefSeq" id="WP_279244184.1">
    <property type="nucleotide sequence ID" value="NZ_SHNN01000001.1"/>
</dbReference>
<keyword evidence="6" id="KW-0407">Ion channel</keyword>
<feature type="transmembrane region" description="Helical" evidence="6">
    <location>
        <begin position="12"/>
        <end position="32"/>
    </location>
</feature>
<keyword evidence="6" id="KW-0997">Cell inner membrane</keyword>
<name>A0ABT3TDE2_9GAMM</name>
<dbReference type="SUPFAM" id="SSF82689">
    <property type="entry name" value="Mechanosensitive channel protein MscS (YggB), C-terminal domain"/>
    <property type="match status" value="1"/>
</dbReference>
<evidence type="ECO:0000256" key="6">
    <source>
        <dbReference type="RuleBase" id="RU369025"/>
    </source>
</evidence>
<organism evidence="9 10">
    <name type="scientific">Candidatus Litorirhabdus singularis</name>
    <dbReference type="NCBI Taxonomy" id="2518993"/>
    <lineage>
        <taxon>Bacteria</taxon>
        <taxon>Pseudomonadati</taxon>
        <taxon>Pseudomonadota</taxon>
        <taxon>Gammaproteobacteria</taxon>
        <taxon>Cellvibrionales</taxon>
        <taxon>Halieaceae</taxon>
        <taxon>Candidatus Litorirhabdus</taxon>
    </lineage>
</organism>
<dbReference type="Gene3D" id="2.30.30.60">
    <property type="match status" value="1"/>
</dbReference>
<keyword evidence="2" id="KW-1003">Cell membrane</keyword>
<feature type="domain" description="Mechanosensitive ion channel MscS" evidence="8">
    <location>
        <begin position="95"/>
        <end position="155"/>
    </location>
</feature>
<dbReference type="SUPFAM" id="SSF50182">
    <property type="entry name" value="Sm-like ribonucleoproteins"/>
    <property type="match status" value="1"/>
</dbReference>
<feature type="transmembrane region" description="Helical" evidence="6">
    <location>
        <begin position="74"/>
        <end position="97"/>
    </location>
</feature>
<dbReference type="EMBL" id="SHNN01000001">
    <property type="protein sequence ID" value="MCX2980205.1"/>
    <property type="molecule type" value="Genomic_DNA"/>
</dbReference>
<dbReference type="InterPro" id="IPR045275">
    <property type="entry name" value="MscS_archaea/bacteria_type"/>
</dbReference>
<evidence type="ECO:0000259" key="8">
    <source>
        <dbReference type="Pfam" id="PF00924"/>
    </source>
</evidence>
<dbReference type="Pfam" id="PF00924">
    <property type="entry name" value="MS_channel_2nd"/>
    <property type="match status" value="1"/>
</dbReference>
<evidence type="ECO:0000313" key="9">
    <source>
        <dbReference type="EMBL" id="MCX2980205.1"/>
    </source>
</evidence>
<feature type="transmembrane region" description="Helical" evidence="6">
    <location>
        <begin position="44"/>
        <end position="68"/>
    </location>
</feature>
<comment type="caution">
    <text evidence="6">Lacks conserved residue(s) required for the propagation of feature annotation.</text>
</comment>
<dbReference type="InterPro" id="IPR010920">
    <property type="entry name" value="LSM_dom_sf"/>
</dbReference>
<accession>A0ABT3TDE2</accession>
<proteinExistence type="inferred from homology"/>
<evidence type="ECO:0000313" key="10">
    <source>
        <dbReference type="Proteomes" id="UP001143362"/>
    </source>
</evidence>
<keyword evidence="10" id="KW-1185">Reference proteome</keyword>
<comment type="similarity">
    <text evidence="6">Belongs to the MscS (TC 1.A.23) family.</text>
</comment>
<evidence type="ECO:0000256" key="2">
    <source>
        <dbReference type="ARBA" id="ARBA00022475"/>
    </source>
</evidence>
<dbReference type="InterPro" id="IPR006685">
    <property type="entry name" value="MscS_channel_2nd"/>
</dbReference>
<evidence type="ECO:0000256" key="7">
    <source>
        <dbReference type="SAM" id="Coils"/>
    </source>
</evidence>
<keyword evidence="3 6" id="KW-0812">Transmembrane</keyword>
<dbReference type="PANTHER" id="PTHR30221:SF18">
    <property type="entry name" value="SLL0590 PROTEIN"/>
    <property type="match status" value="1"/>
</dbReference>
<protein>
    <recommendedName>
        <fullName evidence="6">Small-conductance mechanosensitive channel</fullName>
    </recommendedName>
</protein>
<keyword evidence="4 6" id="KW-1133">Transmembrane helix</keyword>
<evidence type="ECO:0000256" key="1">
    <source>
        <dbReference type="ARBA" id="ARBA00004651"/>
    </source>
</evidence>
<comment type="subunit">
    <text evidence="6">Homoheptamer.</text>
</comment>
<keyword evidence="6" id="KW-0813">Transport</keyword>